<dbReference type="EMBL" id="LR782677">
    <property type="protein sequence ID" value="CAB3219796.1"/>
    <property type="molecule type" value="mRNA"/>
</dbReference>
<keyword evidence="5 14" id="KW-0067">ATP-binding</keyword>
<feature type="domain" description="AMP-dependent synthetase/ligase" evidence="15">
    <location>
        <begin position="89"/>
        <end position="493"/>
    </location>
</feature>
<comment type="catalytic activity">
    <reaction evidence="11">
        <text>(5Z,8Z,11Z,14Z)-eicosatetraenoate + ATP + CoA = (5Z,8Z,11Z,14Z)-eicosatetraenoyl-CoA + AMP + diphosphate</text>
        <dbReference type="Rhea" id="RHEA:19713"/>
        <dbReference type="ChEBI" id="CHEBI:30616"/>
        <dbReference type="ChEBI" id="CHEBI:32395"/>
        <dbReference type="ChEBI" id="CHEBI:33019"/>
        <dbReference type="ChEBI" id="CHEBI:57287"/>
        <dbReference type="ChEBI" id="CHEBI:57368"/>
        <dbReference type="ChEBI" id="CHEBI:456215"/>
        <dbReference type="EC" id="6.2.1.15"/>
    </reaction>
    <physiologicalReaction direction="left-to-right" evidence="11">
        <dbReference type="Rhea" id="RHEA:19714"/>
    </physiologicalReaction>
</comment>
<evidence type="ECO:0000256" key="12">
    <source>
        <dbReference type="ARBA" id="ARBA00024565"/>
    </source>
</evidence>
<evidence type="ECO:0000256" key="7">
    <source>
        <dbReference type="ARBA" id="ARBA00024469"/>
    </source>
</evidence>
<comment type="function">
    <text evidence="14">Catalyzes the conversion of long-chain fatty acids to their active form acyl-CoAs for both synthesis of cellular lipids, and degradation via beta-oxidation.</text>
</comment>
<comment type="similarity">
    <text evidence="1 14">Belongs to the ATP-dependent AMP-binding enzyme family.</text>
</comment>
<comment type="catalytic activity">
    <reaction evidence="10">
        <text>15-hydroxy-(5Z,8Z,11Z,13E)-eicosatetraenoate + ATP + CoA = 15-hydroxy-(5Z,8Z,11Z,13E)-eicosatetraenoyl-CoA + AMP + diphosphate</text>
        <dbReference type="Rhea" id="RHEA:52116"/>
        <dbReference type="ChEBI" id="CHEBI:30616"/>
        <dbReference type="ChEBI" id="CHEBI:33019"/>
        <dbReference type="ChEBI" id="CHEBI:57287"/>
        <dbReference type="ChEBI" id="CHEBI:78832"/>
        <dbReference type="ChEBI" id="CHEBI:136409"/>
        <dbReference type="ChEBI" id="CHEBI:456215"/>
    </reaction>
    <physiologicalReaction direction="left-to-right" evidence="10">
        <dbReference type="Rhea" id="RHEA:52117"/>
    </physiologicalReaction>
</comment>
<evidence type="ECO:0000256" key="2">
    <source>
        <dbReference type="ARBA" id="ARBA00022598"/>
    </source>
</evidence>
<evidence type="ECO:0000256" key="13">
    <source>
        <dbReference type="ARBA" id="ARBA00049139"/>
    </source>
</evidence>
<comment type="catalytic activity">
    <reaction evidence="13">
        <text>hexadecanoate + ATP + CoA = hexadecanoyl-CoA + AMP + diphosphate</text>
        <dbReference type="Rhea" id="RHEA:30751"/>
        <dbReference type="ChEBI" id="CHEBI:7896"/>
        <dbReference type="ChEBI" id="CHEBI:30616"/>
        <dbReference type="ChEBI" id="CHEBI:33019"/>
        <dbReference type="ChEBI" id="CHEBI:57287"/>
        <dbReference type="ChEBI" id="CHEBI:57379"/>
        <dbReference type="ChEBI" id="CHEBI:456215"/>
    </reaction>
    <physiologicalReaction direction="left-to-right" evidence="13">
        <dbReference type="Rhea" id="RHEA:30752"/>
    </physiologicalReaction>
</comment>
<reference evidence="16" key="1">
    <citation type="submission" date="2020-04" db="EMBL/GenBank/DDBJ databases">
        <authorList>
            <person name="Neveu A P."/>
        </authorList>
    </citation>
    <scope>NUCLEOTIDE SEQUENCE</scope>
    <source>
        <tissue evidence="16">Whole embryo</tissue>
    </source>
</reference>
<comment type="catalytic activity">
    <reaction evidence="9">
        <text>12-hydroxy-(5Z,8Z,10E,14Z)-eicosatetraenoate + ATP + CoA = 12-hydroxy-(5Z,8Z,10E,14Z)-eicosatetraenoyl-CoA + AMP + diphosphate</text>
        <dbReference type="Rhea" id="RHEA:52112"/>
        <dbReference type="ChEBI" id="CHEBI:30616"/>
        <dbReference type="ChEBI" id="CHEBI:33019"/>
        <dbReference type="ChEBI" id="CHEBI:57287"/>
        <dbReference type="ChEBI" id="CHEBI:90718"/>
        <dbReference type="ChEBI" id="CHEBI:136408"/>
        <dbReference type="ChEBI" id="CHEBI:456215"/>
    </reaction>
    <physiologicalReaction direction="left-to-right" evidence="9">
        <dbReference type="Rhea" id="RHEA:52113"/>
    </physiologicalReaction>
</comment>
<evidence type="ECO:0000256" key="10">
    <source>
        <dbReference type="ARBA" id="ARBA00024532"/>
    </source>
</evidence>
<organism evidence="16">
    <name type="scientific">Phallusia mammillata</name>
    <dbReference type="NCBI Taxonomy" id="59560"/>
    <lineage>
        <taxon>Eukaryota</taxon>
        <taxon>Metazoa</taxon>
        <taxon>Chordata</taxon>
        <taxon>Tunicata</taxon>
        <taxon>Ascidiacea</taxon>
        <taxon>Phlebobranchia</taxon>
        <taxon>Ascidiidae</taxon>
        <taxon>Phallusia</taxon>
    </lineage>
</organism>
<dbReference type="SUPFAM" id="SSF56801">
    <property type="entry name" value="Acetyl-CoA synthetase-like"/>
    <property type="match status" value="1"/>
</dbReference>
<dbReference type="GO" id="GO:0047676">
    <property type="term" value="F:arachidonate-CoA ligase activity"/>
    <property type="evidence" value="ECO:0007669"/>
    <property type="project" value="UniProtKB-EC"/>
</dbReference>
<name>A0A6F9D5Y1_9ASCI</name>
<keyword evidence="3 14" id="KW-0547">Nucleotide-binding</keyword>
<sequence length="691" mass="76727">MPKNGSAPQTEEGDPLCRFKSIPLSEFHLKQTVPVEGSDGARASPCLYKGQIIHYLEPEVRTLHDVFLRGLKASKGGPCVGWRPGPDQGFKWITYQQVLDRVQHFGSGLLLEGATSDPSQFIGIFSQNRVEWKVVEQACNSYSMVIVPLYDTLGPESVQHIINQCQLNIVVVDNCTKATTLLTGVKEDKYKVKLIVVIDDVTDDVKQLSEETGVKVVKMAEVEERGKNDLKDFVPPKATDLHTVCYTSGTTGLPKGAMLSHRNVIANFNGAFAIGRTSFLKMGKDDVHISYLPLAHMMERVVAAQVYSVGASIGFFQGDVKLLLGDVATLRPTIFPMVPRLINKFYDKIWAGASQSFIKKFLLEKAVNAKLAKLKQGIVTRNTIWDKLVFGKIQNMMGGRIRLCITGAAPVSIDVINFMRVALGIPFSEGYGQTEATAAISITLPGDYHSSSVGTPVLCNVIKLVDVPEKNYFVKDNKGEVCVKGTNVFQGYYRDEEKTKQAFDEDGWLHTGDVGMWLPSGALKIIDRKKHIFKLAQGEYIAPEKIEQVLVQSPAVAQVFVHGHSLKASIVVIAVPDPETVEAWCASRGVKASYDDLCQNEKAKKLILEDLTAVGRKRGLKSFELVSKVTCFISFVIATRHWRTRGPKRIHLSTEMFSVENNLLTPTFKSRRPQLEARYKEEIEKLYEGLE</sequence>
<evidence type="ECO:0000313" key="16">
    <source>
        <dbReference type="EMBL" id="CAB3219796.1"/>
    </source>
</evidence>
<dbReference type="GO" id="GO:0005783">
    <property type="term" value="C:endoplasmic reticulum"/>
    <property type="evidence" value="ECO:0007669"/>
    <property type="project" value="TreeGrafter"/>
</dbReference>
<evidence type="ECO:0000256" key="6">
    <source>
        <dbReference type="ARBA" id="ARBA00023098"/>
    </source>
</evidence>
<keyword evidence="4 14" id="KW-0276">Fatty acid metabolism</keyword>
<evidence type="ECO:0000256" key="5">
    <source>
        <dbReference type="ARBA" id="ARBA00022840"/>
    </source>
</evidence>
<dbReference type="GO" id="GO:0005524">
    <property type="term" value="F:ATP binding"/>
    <property type="evidence" value="ECO:0007669"/>
    <property type="project" value="UniProtKB-KW"/>
</dbReference>
<evidence type="ECO:0000256" key="11">
    <source>
        <dbReference type="ARBA" id="ARBA00024548"/>
    </source>
</evidence>
<evidence type="ECO:0000256" key="3">
    <source>
        <dbReference type="ARBA" id="ARBA00022741"/>
    </source>
</evidence>
<dbReference type="InterPro" id="IPR020845">
    <property type="entry name" value="AMP-binding_CS"/>
</dbReference>
<evidence type="ECO:0000256" key="9">
    <source>
        <dbReference type="ARBA" id="ARBA00024495"/>
    </source>
</evidence>
<keyword evidence="2 14" id="KW-0436">Ligase</keyword>
<dbReference type="PANTHER" id="PTHR43272">
    <property type="entry name" value="LONG-CHAIN-FATTY-ACID--COA LIGASE"/>
    <property type="match status" value="1"/>
</dbReference>
<dbReference type="InterPro" id="IPR045311">
    <property type="entry name" value="LC-FACS_euk"/>
</dbReference>
<evidence type="ECO:0000256" key="8">
    <source>
        <dbReference type="ARBA" id="ARBA00024484"/>
    </source>
</evidence>
<evidence type="ECO:0000256" key="4">
    <source>
        <dbReference type="ARBA" id="ARBA00022832"/>
    </source>
</evidence>
<keyword evidence="6 14" id="KW-0443">Lipid metabolism</keyword>
<protein>
    <recommendedName>
        <fullName evidence="14">Long-chain-fatty-acid--CoA ligase</fullName>
        <ecNumber evidence="14">6.2.1.3</ecNumber>
    </recommendedName>
</protein>
<dbReference type="GO" id="GO:0016020">
    <property type="term" value="C:membrane"/>
    <property type="evidence" value="ECO:0007669"/>
    <property type="project" value="TreeGrafter"/>
</dbReference>
<comment type="catalytic activity">
    <reaction evidence="8">
        <text>a long-chain fatty acid + ATP + CoA = a long-chain fatty acyl-CoA + AMP + diphosphate</text>
        <dbReference type="Rhea" id="RHEA:15421"/>
        <dbReference type="ChEBI" id="CHEBI:30616"/>
        <dbReference type="ChEBI" id="CHEBI:33019"/>
        <dbReference type="ChEBI" id="CHEBI:57287"/>
        <dbReference type="ChEBI" id="CHEBI:57560"/>
        <dbReference type="ChEBI" id="CHEBI:83139"/>
        <dbReference type="ChEBI" id="CHEBI:456215"/>
        <dbReference type="EC" id="6.2.1.3"/>
    </reaction>
    <physiologicalReaction direction="left-to-right" evidence="8">
        <dbReference type="Rhea" id="RHEA:15422"/>
    </physiologicalReaction>
</comment>
<dbReference type="PROSITE" id="PS00455">
    <property type="entry name" value="AMP_BINDING"/>
    <property type="match status" value="1"/>
</dbReference>
<dbReference type="AlphaFoldDB" id="A0A6F9D5Y1"/>
<dbReference type="InterPro" id="IPR042099">
    <property type="entry name" value="ANL_N_sf"/>
</dbReference>
<dbReference type="InterPro" id="IPR000873">
    <property type="entry name" value="AMP-dep_synth/lig_dom"/>
</dbReference>
<gene>
    <name evidence="16" type="primary">Acsl1-001</name>
</gene>
<dbReference type="Pfam" id="PF00501">
    <property type="entry name" value="AMP-binding"/>
    <property type="match status" value="1"/>
</dbReference>
<proteinExistence type="evidence at transcript level"/>
<evidence type="ECO:0000256" key="1">
    <source>
        <dbReference type="ARBA" id="ARBA00006432"/>
    </source>
</evidence>
<dbReference type="PANTHER" id="PTHR43272:SF107">
    <property type="entry name" value="LONG-CHAIN-FATTY-ACID--COA LIGASE 5"/>
    <property type="match status" value="1"/>
</dbReference>
<evidence type="ECO:0000259" key="15">
    <source>
        <dbReference type="Pfam" id="PF00501"/>
    </source>
</evidence>
<dbReference type="EC" id="6.2.1.3" evidence="14"/>
<dbReference type="CDD" id="cd05927">
    <property type="entry name" value="LC-FACS_euk"/>
    <property type="match status" value="1"/>
</dbReference>
<comment type="catalytic activity">
    <reaction evidence="12">
        <text>(E)-hexadec-2-enoate + ATP + CoA = (2E)-hexadecenoyl-CoA + AMP + diphosphate</text>
        <dbReference type="Rhea" id="RHEA:36139"/>
        <dbReference type="ChEBI" id="CHEBI:30616"/>
        <dbReference type="ChEBI" id="CHEBI:33019"/>
        <dbReference type="ChEBI" id="CHEBI:57287"/>
        <dbReference type="ChEBI" id="CHEBI:61526"/>
        <dbReference type="ChEBI" id="CHEBI:72745"/>
        <dbReference type="ChEBI" id="CHEBI:456215"/>
    </reaction>
    <physiologicalReaction direction="left-to-right" evidence="12">
        <dbReference type="Rhea" id="RHEA:36140"/>
    </physiologicalReaction>
</comment>
<comment type="catalytic activity">
    <reaction evidence="7">
        <text>5-hydroxy-(6E,8Z,11Z,14Z)-eicosatetraenoate + ATP + CoA = 5-hydroxy-(6E,8Z,11Z,14Z)-eicosatetraenoyl-CoA + AMP + diphosphate</text>
        <dbReference type="Rhea" id="RHEA:52108"/>
        <dbReference type="ChEBI" id="CHEBI:30616"/>
        <dbReference type="ChEBI" id="CHEBI:33019"/>
        <dbReference type="ChEBI" id="CHEBI:57287"/>
        <dbReference type="ChEBI" id="CHEBI:65341"/>
        <dbReference type="ChEBI" id="CHEBI:136407"/>
        <dbReference type="ChEBI" id="CHEBI:456215"/>
    </reaction>
    <physiologicalReaction direction="left-to-right" evidence="7">
        <dbReference type="Rhea" id="RHEA:52109"/>
    </physiologicalReaction>
</comment>
<dbReference type="Gene3D" id="3.40.50.12780">
    <property type="entry name" value="N-terminal domain of ligase-like"/>
    <property type="match status" value="1"/>
</dbReference>
<accession>A0A6F9D5Y1</accession>
<evidence type="ECO:0000256" key="14">
    <source>
        <dbReference type="RuleBase" id="RU369030"/>
    </source>
</evidence>